<feature type="chain" id="PRO_5017284518" description="Lipoprotein" evidence="1">
    <location>
        <begin position="32"/>
        <end position="205"/>
    </location>
</feature>
<name>A0A3A9B2E9_9FIRM</name>
<evidence type="ECO:0000256" key="1">
    <source>
        <dbReference type="SAM" id="SignalP"/>
    </source>
</evidence>
<dbReference type="RefSeq" id="WP_120467772.1">
    <property type="nucleotide sequence ID" value="NZ_RAYQ01000004.1"/>
</dbReference>
<dbReference type="EMBL" id="RAYQ01000004">
    <property type="protein sequence ID" value="RKI92865.1"/>
    <property type="molecule type" value="Genomic_DNA"/>
</dbReference>
<evidence type="ECO:0000313" key="3">
    <source>
        <dbReference type="Proteomes" id="UP000280696"/>
    </source>
</evidence>
<sequence length="205" mass="22245">MNRGVKILKKMMMSVLTFSIMLVFSACGDKAGDESGTFLSLKKDGTIRSQIEESFEESYYDRDELEQAVLEQVADYNSRTGTESIAVEKVEVKDGIAQVGLTYMGAGDYAAFNQAFFFAGATGDAEKMDCNLDVVLSSVKDPGETIGKADILALKDEKLLVTDISEAVVLDGKALYTSDNVTVSSGGKTIKRTDDGSQMIYVVYK</sequence>
<accession>A0A3A9B2E9</accession>
<dbReference type="PROSITE" id="PS51257">
    <property type="entry name" value="PROKAR_LIPOPROTEIN"/>
    <property type="match status" value="1"/>
</dbReference>
<reference evidence="2 3" key="1">
    <citation type="submission" date="2018-09" db="EMBL/GenBank/DDBJ databases">
        <title>Murine metabolic-syndrome-specific gut microbial biobank.</title>
        <authorList>
            <person name="Liu C."/>
        </authorList>
    </citation>
    <scope>NUCLEOTIDE SEQUENCE [LARGE SCALE GENOMIC DNA]</scope>
    <source>
        <strain evidence="2 3">0.1xD8-82</strain>
    </source>
</reference>
<keyword evidence="1" id="KW-0732">Signal</keyword>
<comment type="caution">
    <text evidence="2">The sequence shown here is derived from an EMBL/GenBank/DDBJ whole genome shotgun (WGS) entry which is preliminary data.</text>
</comment>
<proteinExistence type="predicted"/>
<gene>
    <name evidence="2" type="ORF">D7V94_06020</name>
</gene>
<protein>
    <recommendedName>
        <fullName evidence="4">Lipoprotein</fullName>
    </recommendedName>
</protein>
<evidence type="ECO:0008006" key="4">
    <source>
        <dbReference type="Google" id="ProtNLM"/>
    </source>
</evidence>
<evidence type="ECO:0000313" key="2">
    <source>
        <dbReference type="EMBL" id="RKI92865.1"/>
    </source>
</evidence>
<dbReference type="Proteomes" id="UP000280696">
    <property type="component" value="Unassembled WGS sequence"/>
</dbReference>
<feature type="signal peptide" evidence="1">
    <location>
        <begin position="1"/>
        <end position="31"/>
    </location>
</feature>
<keyword evidence="3" id="KW-1185">Reference proteome</keyword>
<dbReference type="OrthoDB" id="1956182at2"/>
<dbReference type="AlphaFoldDB" id="A0A3A9B2E9"/>
<organism evidence="2 3">
    <name type="scientific">Parablautia intestinalis</name>
    <dbReference type="NCBI Taxonomy" id="2320100"/>
    <lineage>
        <taxon>Bacteria</taxon>
        <taxon>Bacillati</taxon>
        <taxon>Bacillota</taxon>
        <taxon>Clostridia</taxon>
        <taxon>Lachnospirales</taxon>
        <taxon>Lachnospiraceae</taxon>
        <taxon>Parablautia</taxon>
    </lineage>
</organism>